<accession>A0ABX9KKP6</accession>
<dbReference type="InterPro" id="IPR003141">
    <property type="entry name" value="Pol/His_phosphatase_N"/>
</dbReference>
<proteinExistence type="predicted"/>
<dbReference type="InterPro" id="IPR040982">
    <property type="entry name" value="DNA_pol3_finger"/>
</dbReference>
<dbReference type="GO" id="GO:0003887">
    <property type="term" value="F:DNA-directed DNA polymerase activity"/>
    <property type="evidence" value="ECO:0007669"/>
    <property type="project" value="UniProtKB-EC"/>
</dbReference>
<evidence type="ECO:0000256" key="2">
    <source>
        <dbReference type="ARBA" id="ARBA00012417"/>
    </source>
</evidence>
<name>A0ABX9KKP6_9FUSO</name>
<evidence type="ECO:0000256" key="3">
    <source>
        <dbReference type="ARBA" id="ARBA00019114"/>
    </source>
</evidence>
<dbReference type="InterPro" id="IPR011708">
    <property type="entry name" value="DNA_pol3_alpha_NTPase_dom"/>
</dbReference>
<dbReference type="InterPro" id="IPR012340">
    <property type="entry name" value="NA-bd_OB-fold"/>
</dbReference>
<dbReference type="Proteomes" id="UP000263486">
    <property type="component" value="Unassembled WGS sequence"/>
</dbReference>
<dbReference type="Gene3D" id="1.10.150.870">
    <property type="match status" value="1"/>
</dbReference>
<sequence>MKNKFVHLHLHTEYSLLDGVGKIDEYLDRALELKMDAVAITDHGNMFGAIEFYKKARKRGIKPILGMEAYISLGSMEDKEKTTYHLVLLAKNETGYKNLMKLSSIGYLEGFYYKPRIDKTTLKKYSEGLIGLSACMQGEIARGIREEKTAAELKSIIDSYIDIFGREDFYIELQDNGIPEQYPINDKLYKLAREHDLQVAGTNDVHYAYYGQHGLQDVLICIQTGSRIDDEKRMRINTTELFMKSRDQLVEKLGRYSDALENTVKIAEKCNLEIEFGKFKFPEYEVGKEFKGVHEYLRKLVYDGLDKRYPNGVEEKAVERVEYELGIINKMGYEEYFVVVWDFIDYAKRQKIPIGPGRGSAAGSMVAYTLGITELDPIKYNLIFERFLNPERISMPDIDIDICQERRHELIEYVGRKYGRDRVAQIITFGTMKARAAIRDVGRALNIPLYKVDKLAKLIPQFYTIDQAIRDIGEFKKAYDTDMESKKIIDISRGLENKVRHASVHAAGVVITKNPLTDDVPLYSDSKGEQVCTQYQMKELEDLGLLKMDFLGLRNLTILQRTMDYIEDGVGVKIELSDIPLDAPLVYDALQRGDTLGIFQLESRGVRKLLKKLHPNNFDDVIAVLALYRPGPLGSGMVDDYIGVKNGLKDAKYPHESLEEVLKETYGVILYQEQVMKIASIMANYSLGEADLLRRAMGKKIAELMEENRLIFIERSVKNGYEKKIAEDVFYLIDKFAGYGFNKSHSAAYGLIAYWTTYFKEYYPKYYYAALMTSERGNNDKLAIYIDDAKSHGIDVGLPDINKVNNKFIVDGDQIRFGMSAIKNLGEGIIDKLSKDIEEFGIYKTFEEFVIRTKKIGMNKKALEALVLSGTLDSLPGNRREKYSCIEKSLVYAARVAKEDEIQQMNLFGEARATIESFTMGSMEEYKIENILKGEKEYLGFYFTGHPLDRYNELLNVYELDKLVELKADRPHHVRTCGIIIGIKKIITKKNKQMMAVFTLEDHFGTISCTVFPNEFQRLSNYLVEGNAVYLEGSVQLDFFGGNEEKKIVVRDLKYLEDIVEVPGFKVYILVDEENKIKLPKLKQTLLNHRGKHKVYIALREKGGNRVVELGEKYKVEPGGEFIHQVGELLGIDKMKIK</sequence>
<organism evidence="10 11">
    <name type="scientific">Psychrilyobacter piezotolerans</name>
    <dbReference type="NCBI Taxonomy" id="2293438"/>
    <lineage>
        <taxon>Bacteria</taxon>
        <taxon>Fusobacteriati</taxon>
        <taxon>Fusobacteriota</taxon>
        <taxon>Fusobacteriia</taxon>
        <taxon>Fusobacteriales</taxon>
        <taxon>Fusobacteriaceae</taxon>
        <taxon>Psychrilyobacter</taxon>
    </lineage>
</organism>
<evidence type="ECO:0000256" key="5">
    <source>
        <dbReference type="ARBA" id="ARBA00022695"/>
    </source>
</evidence>
<reference evidence="10 11" key="1">
    <citation type="submission" date="2018-08" db="EMBL/GenBank/DDBJ databases">
        <title>Draft genome sequence of Psychrilyobacter sp. strain SD5 isolated from Black Sea water.</title>
        <authorList>
            <person name="Yadav S."/>
            <person name="Villanueva L."/>
            <person name="Damste J.S.S."/>
        </authorList>
    </citation>
    <scope>NUCLEOTIDE SEQUENCE [LARGE SCALE GENOMIC DNA]</scope>
    <source>
        <strain evidence="10 11">SD5</strain>
    </source>
</reference>
<dbReference type="Pfam" id="PF17657">
    <property type="entry name" value="DNA_pol3_finger"/>
    <property type="match status" value="1"/>
</dbReference>
<keyword evidence="11" id="KW-1185">Reference proteome</keyword>
<comment type="catalytic activity">
    <reaction evidence="8">
        <text>DNA(n) + a 2'-deoxyribonucleoside 5'-triphosphate = DNA(n+1) + diphosphate</text>
        <dbReference type="Rhea" id="RHEA:22508"/>
        <dbReference type="Rhea" id="RHEA-COMP:17339"/>
        <dbReference type="Rhea" id="RHEA-COMP:17340"/>
        <dbReference type="ChEBI" id="CHEBI:33019"/>
        <dbReference type="ChEBI" id="CHEBI:61560"/>
        <dbReference type="ChEBI" id="CHEBI:173112"/>
        <dbReference type="EC" id="2.7.7.7"/>
    </reaction>
</comment>
<dbReference type="InterPro" id="IPR029460">
    <property type="entry name" value="DNAPol_HHH"/>
</dbReference>
<dbReference type="EMBL" id="QUAJ01000001">
    <property type="protein sequence ID" value="REI43124.1"/>
    <property type="molecule type" value="Genomic_DNA"/>
</dbReference>
<dbReference type="NCBIfam" id="TIGR00594">
    <property type="entry name" value="polc"/>
    <property type="match status" value="1"/>
</dbReference>
<evidence type="ECO:0000256" key="8">
    <source>
        <dbReference type="ARBA" id="ARBA00049244"/>
    </source>
</evidence>
<dbReference type="Gene3D" id="3.20.20.140">
    <property type="entry name" value="Metal-dependent hydrolases"/>
    <property type="match status" value="1"/>
</dbReference>
<dbReference type="InterPro" id="IPR041931">
    <property type="entry name" value="DNA_pol3_alpha_thumb_dom"/>
</dbReference>
<evidence type="ECO:0000313" key="10">
    <source>
        <dbReference type="EMBL" id="REI43124.1"/>
    </source>
</evidence>
<dbReference type="RefSeq" id="WP_114640844.1">
    <property type="nucleotide sequence ID" value="NZ_JAACIO010000001.1"/>
</dbReference>
<feature type="domain" description="Polymerase/histidinol phosphatase N-terminal" evidence="9">
    <location>
        <begin position="6"/>
        <end position="73"/>
    </location>
</feature>
<keyword evidence="5 10" id="KW-0548">Nucleotidyltransferase</keyword>
<dbReference type="Pfam" id="PF07733">
    <property type="entry name" value="DNA_pol3_alpha"/>
    <property type="match status" value="1"/>
</dbReference>
<comment type="subcellular location">
    <subcellularLocation>
        <location evidence="1">Cytoplasm</location>
    </subcellularLocation>
</comment>
<dbReference type="PANTHER" id="PTHR32294">
    <property type="entry name" value="DNA POLYMERASE III SUBUNIT ALPHA"/>
    <property type="match status" value="1"/>
</dbReference>
<evidence type="ECO:0000256" key="1">
    <source>
        <dbReference type="ARBA" id="ARBA00004496"/>
    </source>
</evidence>
<dbReference type="Gene3D" id="1.10.10.1600">
    <property type="entry name" value="Bacterial DNA polymerase III alpha subunit, thumb domain"/>
    <property type="match status" value="1"/>
</dbReference>
<dbReference type="InterPro" id="IPR016195">
    <property type="entry name" value="Pol/histidinol_Pase-like"/>
</dbReference>
<evidence type="ECO:0000256" key="6">
    <source>
        <dbReference type="ARBA" id="ARBA00022705"/>
    </source>
</evidence>
<keyword evidence="7" id="KW-0239">DNA-directed DNA polymerase</keyword>
<protein>
    <recommendedName>
        <fullName evidence="3">DNA polymerase III subunit alpha</fullName>
        <ecNumber evidence="2">2.7.7.7</ecNumber>
    </recommendedName>
</protein>
<dbReference type="NCBIfam" id="NF005298">
    <property type="entry name" value="PRK06826.1"/>
    <property type="match status" value="1"/>
</dbReference>
<dbReference type="InterPro" id="IPR004013">
    <property type="entry name" value="PHP_dom"/>
</dbReference>
<evidence type="ECO:0000256" key="7">
    <source>
        <dbReference type="ARBA" id="ARBA00022932"/>
    </source>
</evidence>
<comment type="caution">
    <text evidence="10">The sequence shown here is derived from an EMBL/GenBank/DDBJ whole genome shotgun (WGS) entry which is preliminary data.</text>
</comment>
<dbReference type="SUPFAM" id="SSF89550">
    <property type="entry name" value="PHP domain-like"/>
    <property type="match status" value="1"/>
</dbReference>
<keyword evidence="4 10" id="KW-0808">Transferase</keyword>
<gene>
    <name evidence="10" type="ORF">DYH56_00285</name>
</gene>
<dbReference type="SMART" id="SM00481">
    <property type="entry name" value="POLIIIAc"/>
    <property type="match status" value="1"/>
</dbReference>
<dbReference type="Pfam" id="PF01336">
    <property type="entry name" value="tRNA_anti-codon"/>
    <property type="match status" value="1"/>
</dbReference>
<dbReference type="SUPFAM" id="SSF50249">
    <property type="entry name" value="Nucleic acid-binding proteins"/>
    <property type="match status" value="1"/>
</dbReference>
<dbReference type="CDD" id="cd12113">
    <property type="entry name" value="PHP_PolIIIA_DnaE3"/>
    <property type="match status" value="1"/>
</dbReference>
<evidence type="ECO:0000256" key="4">
    <source>
        <dbReference type="ARBA" id="ARBA00022679"/>
    </source>
</evidence>
<dbReference type="InterPro" id="IPR004805">
    <property type="entry name" value="DnaE2/DnaE/PolC"/>
</dbReference>
<evidence type="ECO:0000259" key="9">
    <source>
        <dbReference type="SMART" id="SM00481"/>
    </source>
</evidence>
<dbReference type="CDD" id="cd04485">
    <property type="entry name" value="DnaE_OBF"/>
    <property type="match status" value="1"/>
</dbReference>
<dbReference type="EC" id="2.7.7.7" evidence="2"/>
<dbReference type="Gene3D" id="2.40.50.140">
    <property type="entry name" value="Nucleic acid-binding proteins"/>
    <property type="match status" value="1"/>
</dbReference>
<dbReference type="InterPro" id="IPR004365">
    <property type="entry name" value="NA-bd_OB_tRNA"/>
</dbReference>
<dbReference type="PANTHER" id="PTHR32294:SF0">
    <property type="entry name" value="DNA POLYMERASE III SUBUNIT ALPHA"/>
    <property type="match status" value="1"/>
</dbReference>
<dbReference type="NCBIfam" id="NF004226">
    <property type="entry name" value="PRK05673.1"/>
    <property type="match status" value="1"/>
</dbReference>
<dbReference type="Pfam" id="PF14579">
    <property type="entry name" value="HHH_6"/>
    <property type="match status" value="1"/>
</dbReference>
<keyword evidence="6" id="KW-0235">DNA replication</keyword>
<evidence type="ECO:0000313" key="11">
    <source>
        <dbReference type="Proteomes" id="UP000263486"/>
    </source>
</evidence>
<dbReference type="Pfam" id="PF02811">
    <property type="entry name" value="PHP"/>
    <property type="match status" value="1"/>
</dbReference>